<reference evidence="1" key="1">
    <citation type="submission" date="2021-12" db="EMBL/GenBank/DDBJ databases">
        <title>Comparative genomics, transcriptomics and evolutionary studies reveal genomic signatures of adaptation to plant cell wall in hemibiotrophic fungi.</title>
        <authorList>
            <consortium name="DOE Joint Genome Institute"/>
            <person name="Baroncelli R."/>
            <person name="Diaz J.F."/>
            <person name="Benocci T."/>
            <person name="Peng M."/>
            <person name="Battaglia E."/>
            <person name="Haridas S."/>
            <person name="Andreopoulos W."/>
            <person name="Labutti K."/>
            <person name="Pangilinan J."/>
            <person name="Floch G.L."/>
            <person name="Makela M.R."/>
            <person name="Henrissat B."/>
            <person name="Grigoriev I.V."/>
            <person name="Crouch J.A."/>
            <person name="De Vries R.P."/>
            <person name="Sukno S.A."/>
            <person name="Thon M.R."/>
        </authorList>
    </citation>
    <scope>NUCLEOTIDE SEQUENCE</scope>
    <source>
        <strain evidence="1">CBS 112980</strain>
    </source>
</reference>
<evidence type="ECO:0000313" key="1">
    <source>
        <dbReference type="EMBL" id="KAK1725238.1"/>
    </source>
</evidence>
<organism evidence="1 2">
    <name type="scientific">Glomerella acutata</name>
    <name type="common">Colletotrichum acutatum</name>
    <dbReference type="NCBI Taxonomy" id="27357"/>
    <lineage>
        <taxon>Eukaryota</taxon>
        <taxon>Fungi</taxon>
        <taxon>Dikarya</taxon>
        <taxon>Ascomycota</taxon>
        <taxon>Pezizomycotina</taxon>
        <taxon>Sordariomycetes</taxon>
        <taxon>Hypocreomycetidae</taxon>
        <taxon>Glomerellales</taxon>
        <taxon>Glomerellaceae</taxon>
        <taxon>Colletotrichum</taxon>
        <taxon>Colletotrichum acutatum species complex</taxon>
    </lineage>
</organism>
<dbReference type="GeneID" id="85386192"/>
<protein>
    <submittedName>
        <fullName evidence="1">Uncharacterized protein</fullName>
    </submittedName>
</protein>
<proteinExistence type="predicted"/>
<dbReference type="RefSeq" id="XP_060365293.1">
    <property type="nucleotide sequence ID" value="XM_060502293.1"/>
</dbReference>
<keyword evidence="2" id="KW-1185">Reference proteome</keyword>
<gene>
    <name evidence="1" type="ORF">BDZ83DRAFT_307976</name>
</gene>
<sequence>MWRRRHNCKNRLRVMSTHLLLMAHKTRLHPHDQCYHIFSWSAGKTPPSLSLFTSNTLDIRQKPDRHHGYDMSTPIRHTSISRATRRFNTARLCLK</sequence>
<evidence type="ECO:0000313" key="2">
    <source>
        <dbReference type="Proteomes" id="UP001244207"/>
    </source>
</evidence>
<name>A0AAD8UL05_GLOAC</name>
<accession>A0AAD8UL05</accession>
<dbReference type="EMBL" id="JAHMHS010000043">
    <property type="protein sequence ID" value="KAK1725238.1"/>
    <property type="molecule type" value="Genomic_DNA"/>
</dbReference>
<comment type="caution">
    <text evidence="1">The sequence shown here is derived from an EMBL/GenBank/DDBJ whole genome shotgun (WGS) entry which is preliminary data.</text>
</comment>
<dbReference type="AlphaFoldDB" id="A0AAD8UL05"/>
<dbReference type="Proteomes" id="UP001244207">
    <property type="component" value="Unassembled WGS sequence"/>
</dbReference>